<keyword evidence="3" id="KW-1185">Reference proteome</keyword>
<reference evidence="2 3" key="1">
    <citation type="submission" date="2024-06" db="EMBL/GenBank/DDBJ databases">
        <title>The Natural Products Discovery Center: Release of the First 8490 Sequenced Strains for Exploring Actinobacteria Biosynthetic Diversity.</title>
        <authorList>
            <person name="Kalkreuter E."/>
            <person name="Kautsar S.A."/>
            <person name="Yang D."/>
            <person name="Bader C.D."/>
            <person name="Teijaro C.N."/>
            <person name="Fluegel L."/>
            <person name="Davis C.M."/>
            <person name="Simpson J.R."/>
            <person name="Lauterbach L."/>
            <person name="Steele A.D."/>
            <person name="Gui C."/>
            <person name="Meng S."/>
            <person name="Li G."/>
            <person name="Viehrig K."/>
            <person name="Ye F."/>
            <person name="Su P."/>
            <person name="Kiefer A.F."/>
            <person name="Nichols A."/>
            <person name="Cepeda A.J."/>
            <person name="Yan W."/>
            <person name="Fan B."/>
            <person name="Jiang Y."/>
            <person name="Adhikari A."/>
            <person name="Zheng C.-J."/>
            <person name="Schuster L."/>
            <person name="Cowan T.M."/>
            <person name="Smanski M.J."/>
            <person name="Chevrette M.G."/>
            <person name="De Carvalho L.P.S."/>
            <person name="Shen B."/>
        </authorList>
    </citation>
    <scope>NUCLEOTIDE SEQUENCE [LARGE SCALE GENOMIC DNA]</scope>
    <source>
        <strain evidence="2 3">NPDC005137</strain>
    </source>
</reference>
<protein>
    <recommendedName>
        <fullName evidence="4">Lipoprotein</fullName>
    </recommendedName>
</protein>
<dbReference type="RefSeq" id="WP_356711164.1">
    <property type="nucleotide sequence ID" value="NZ_JBEXIP010000023.1"/>
</dbReference>
<dbReference type="EMBL" id="JBEXIP010000023">
    <property type="protein sequence ID" value="MET8436118.1"/>
    <property type="molecule type" value="Genomic_DNA"/>
</dbReference>
<dbReference type="PROSITE" id="PS51257">
    <property type="entry name" value="PROKAR_LIPOPROTEIN"/>
    <property type="match status" value="1"/>
</dbReference>
<gene>
    <name evidence="2" type="ORF">ABZV61_25735</name>
</gene>
<evidence type="ECO:0000256" key="1">
    <source>
        <dbReference type="SAM" id="MobiDB-lite"/>
    </source>
</evidence>
<evidence type="ECO:0008006" key="4">
    <source>
        <dbReference type="Google" id="ProtNLM"/>
    </source>
</evidence>
<comment type="caution">
    <text evidence="2">The sequence shown here is derived from an EMBL/GenBank/DDBJ whole genome shotgun (WGS) entry which is preliminary data.</text>
</comment>
<accession>A0ABV2UE51</accession>
<feature type="compositionally biased region" description="Low complexity" evidence="1">
    <location>
        <begin position="85"/>
        <end position="94"/>
    </location>
</feature>
<name>A0ABV2UE51_9ACTN</name>
<proteinExistence type="predicted"/>
<evidence type="ECO:0000313" key="2">
    <source>
        <dbReference type="EMBL" id="MET8436118.1"/>
    </source>
</evidence>
<dbReference type="Proteomes" id="UP001550044">
    <property type="component" value="Unassembled WGS sequence"/>
</dbReference>
<sequence>MQRTRIAVQLLVGVAVTAVSGCVSVEPQPGLAPRPQTSRPVQDLAPQIVRPPVRDTLEALPDPKPSEAASGPAVGAPSEARRSAPRAPQQRQHPGVIGRWSAHAPRAVPAPVPALPSSPATGTDVCALGRGYGGWPAGSPQSRICEDTYGH</sequence>
<evidence type="ECO:0000313" key="3">
    <source>
        <dbReference type="Proteomes" id="UP001550044"/>
    </source>
</evidence>
<organism evidence="2 3">
    <name type="scientific">Streptomyces sp. 900116325</name>
    <dbReference type="NCBI Taxonomy" id="3154295"/>
    <lineage>
        <taxon>Bacteria</taxon>
        <taxon>Bacillati</taxon>
        <taxon>Actinomycetota</taxon>
        <taxon>Actinomycetes</taxon>
        <taxon>Kitasatosporales</taxon>
        <taxon>Streptomycetaceae</taxon>
        <taxon>Streptomyces</taxon>
    </lineage>
</organism>
<feature type="region of interest" description="Disordered" evidence="1">
    <location>
        <begin position="25"/>
        <end position="151"/>
    </location>
</feature>